<protein>
    <submittedName>
        <fullName evidence="1">Uncharacterized protein</fullName>
    </submittedName>
</protein>
<gene>
    <name evidence="1" type="ORF">BDR25DRAFT_317554</name>
</gene>
<evidence type="ECO:0000313" key="2">
    <source>
        <dbReference type="Proteomes" id="UP000799755"/>
    </source>
</evidence>
<keyword evidence="2" id="KW-1185">Reference proteome</keyword>
<accession>A0ACB6QIW6</accession>
<sequence length="211" mass="23423">MAEGSTHIHVAPVKRHWTLQEVRLIGKGIIRLASALSAGVPDTDMITQWAAMNGNGKWLSIAGRQEAVQELEAIPCQEDKDKERDQLIQFLSPKRSLTWNFENLRGTGTVEMRRFPQSMTADASLHWIGLTLSMLAICLDQDLELSRFVSMIEDSTGGSIDPPTGLHSLLTGGPLALFEDLVMESAELLGLEDLVKFEAGFWRDQSLSRFT</sequence>
<dbReference type="Proteomes" id="UP000799755">
    <property type="component" value="Unassembled WGS sequence"/>
</dbReference>
<proteinExistence type="predicted"/>
<name>A0ACB6QIW6_9PLEO</name>
<reference evidence="1" key="1">
    <citation type="journal article" date="2020" name="Stud. Mycol.">
        <title>101 Dothideomycetes genomes: a test case for predicting lifestyles and emergence of pathogens.</title>
        <authorList>
            <person name="Haridas S."/>
            <person name="Albert R."/>
            <person name="Binder M."/>
            <person name="Bloem J."/>
            <person name="Labutti K."/>
            <person name="Salamov A."/>
            <person name="Andreopoulos B."/>
            <person name="Baker S."/>
            <person name="Barry K."/>
            <person name="Bills G."/>
            <person name="Bluhm B."/>
            <person name="Cannon C."/>
            <person name="Castanera R."/>
            <person name="Culley D."/>
            <person name="Daum C."/>
            <person name="Ezra D."/>
            <person name="Gonzalez J."/>
            <person name="Henrissat B."/>
            <person name="Kuo A."/>
            <person name="Liang C."/>
            <person name="Lipzen A."/>
            <person name="Lutzoni F."/>
            <person name="Magnuson J."/>
            <person name="Mondo S."/>
            <person name="Nolan M."/>
            <person name="Ohm R."/>
            <person name="Pangilinan J."/>
            <person name="Park H.-J."/>
            <person name="Ramirez L."/>
            <person name="Alfaro M."/>
            <person name="Sun H."/>
            <person name="Tritt A."/>
            <person name="Yoshinaga Y."/>
            <person name="Zwiers L.-H."/>
            <person name="Turgeon B."/>
            <person name="Goodwin S."/>
            <person name="Spatafora J."/>
            <person name="Crous P."/>
            <person name="Grigoriev I."/>
        </authorList>
    </citation>
    <scope>NUCLEOTIDE SEQUENCE</scope>
    <source>
        <strain evidence="1">ATCC 200398</strain>
    </source>
</reference>
<organism evidence="1 2">
    <name type="scientific">Lindgomyces ingoldianus</name>
    <dbReference type="NCBI Taxonomy" id="673940"/>
    <lineage>
        <taxon>Eukaryota</taxon>
        <taxon>Fungi</taxon>
        <taxon>Dikarya</taxon>
        <taxon>Ascomycota</taxon>
        <taxon>Pezizomycotina</taxon>
        <taxon>Dothideomycetes</taxon>
        <taxon>Pleosporomycetidae</taxon>
        <taxon>Pleosporales</taxon>
        <taxon>Lindgomycetaceae</taxon>
        <taxon>Lindgomyces</taxon>
    </lineage>
</organism>
<comment type="caution">
    <text evidence="1">The sequence shown here is derived from an EMBL/GenBank/DDBJ whole genome shotgun (WGS) entry which is preliminary data.</text>
</comment>
<dbReference type="EMBL" id="MU003524">
    <property type="protein sequence ID" value="KAF2466538.1"/>
    <property type="molecule type" value="Genomic_DNA"/>
</dbReference>
<evidence type="ECO:0000313" key="1">
    <source>
        <dbReference type="EMBL" id="KAF2466538.1"/>
    </source>
</evidence>